<proteinExistence type="inferred from homology"/>
<feature type="region of interest" description="Disordered" evidence="7">
    <location>
        <begin position="1"/>
        <end position="25"/>
    </location>
</feature>
<keyword evidence="6" id="KW-0539">Nucleus</keyword>
<evidence type="ECO:0000256" key="7">
    <source>
        <dbReference type="SAM" id="MobiDB-lite"/>
    </source>
</evidence>
<dbReference type="CDD" id="cd11692">
    <property type="entry name" value="HRI1_N_like"/>
    <property type="match status" value="1"/>
</dbReference>
<reference evidence="9" key="1">
    <citation type="submission" date="2014-04" db="EMBL/GenBank/DDBJ databases">
        <title>Evolutionary Origins and Diversification of the Mycorrhizal Mutualists.</title>
        <authorList>
            <consortium name="DOE Joint Genome Institute"/>
            <consortium name="Mycorrhizal Genomics Consortium"/>
            <person name="Kohler A."/>
            <person name="Kuo A."/>
            <person name="Nagy L.G."/>
            <person name="Floudas D."/>
            <person name="Copeland A."/>
            <person name="Barry K.W."/>
            <person name="Cichocki N."/>
            <person name="Veneault-Fourrey C."/>
            <person name="LaButti K."/>
            <person name="Lindquist E.A."/>
            <person name="Lipzen A."/>
            <person name="Lundell T."/>
            <person name="Morin E."/>
            <person name="Murat C."/>
            <person name="Riley R."/>
            <person name="Ohm R."/>
            <person name="Sun H."/>
            <person name="Tunlid A."/>
            <person name="Henrissat B."/>
            <person name="Grigoriev I.V."/>
            <person name="Hibbett D.S."/>
            <person name="Martin F."/>
        </authorList>
    </citation>
    <scope>NUCLEOTIDE SEQUENCE [LARGE SCALE GENOMIC DNA]</scope>
    <source>
        <strain evidence="9">FD-334 SS-4</strain>
    </source>
</reference>
<gene>
    <name evidence="8" type="ORF">HYPSUDRAFT_146874</name>
</gene>
<evidence type="ECO:0000313" key="8">
    <source>
        <dbReference type="EMBL" id="KJA17150.1"/>
    </source>
</evidence>
<dbReference type="EMBL" id="KN817608">
    <property type="protein sequence ID" value="KJA17150.1"/>
    <property type="molecule type" value="Genomic_DNA"/>
</dbReference>
<dbReference type="OMA" id="WASETPF"/>
<evidence type="ECO:0000256" key="1">
    <source>
        <dbReference type="ARBA" id="ARBA00004123"/>
    </source>
</evidence>
<evidence type="ECO:0000256" key="5">
    <source>
        <dbReference type="ARBA" id="ARBA00022490"/>
    </source>
</evidence>
<evidence type="ECO:0000256" key="4">
    <source>
        <dbReference type="ARBA" id="ARBA00017063"/>
    </source>
</evidence>
<keyword evidence="9" id="KW-1185">Reference proteome</keyword>
<accession>A0A0D2P9X6</accession>
<dbReference type="GO" id="GO:0005737">
    <property type="term" value="C:cytoplasm"/>
    <property type="evidence" value="ECO:0007669"/>
    <property type="project" value="UniProtKB-SubCell"/>
</dbReference>
<dbReference type="GO" id="GO:0005634">
    <property type="term" value="C:nucleus"/>
    <property type="evidence" value="ECO:0007669"/>
    <property type="project" value="UniProtKB-SubCell"/>
</dbReference>
<dbReference type="Proteomes" id="UP000054270">
    <property type="component" value="Unassembled WGS sequence"/>
</dbReference>
<dbReference type="InterPro" id="IPR031818">
    <property type="entry name" value="Hri1"/>
</dbReference>
<dbReference type="OrthoDB" id="4045395at2759"/>
<comment type="similarity">
    <text evidence="3">Belongs to the HRI1 family.</text>
</comment>
<organism evidence="8 9">
    <name type="scientific">Hypholoma sublateritium (strain FD-334 SS-4)</name>
    <dbReference type="NCBI Taxonomy" id="945553"/>
    <lineage>
        <taxon>Eukaryota</taxon>
        <taxon>Fungi</taxon>
        <taxon>Dikarya</taxon>
        <taxon>Basidiomycota</taxon>
        <taxon>Agaricomycotina</taxon>
        <taxon>Agaricomycetes</taxon>
        <taxon>Agaricomycetidae</taxon>
        <taxon>Agaricales</taxon>
        <taxon>Agaricineae</taxon>
        <taxon>Strophariaceae</taxon>
        <taxon>Hypholoma</taxon>
    </lineage>
</organism>
<evidence type="ECO:0000256" key="2">
    <source>
        <dbReference type="ARBA" id="ARBA00004496"/>
    </source>
</evidence>
<protein>
    <recommendedName>
        <fullName evidence="4">Protein HRI1</fullName>
    </recommendedName>
</protein>
<dbReference type="InterPro" id="IPR038744">
    <property type="entry name" value="Hri1_N"/>
</dbReference>
<sequence length="224" mass="24150">MPHTSASVSERRSIRWPPAPASEPTDTLVLSGATGVFVDVRFLKDAPGEGVLDWAFAGVKEELRDGGVRFVHHIDSRTLDARSVVDAGYNTPLPDGDTLEVGEMVNPATGRVAPYEEVWRERPTGSGGVLFVANAARTTWRARVGAWEVALGRGEDGGFWAWYAEWIDGAGNGGGGLGWRVPRCAGVREGRAGVVLLPLADGRWVNGARVSWQGEEWDVLEVSE</sequence>
<dbReference type="Gene3D" id="2.40.128.320">
    <property type="entry name" value="Protein HRI1, N-terminal domain"/>
    <property type="match status" value="1"/>
</dbReference>
<evidence type="ECO:0000256" key="6">
    <source>
        <dbReference type="ARBA" id="ARBA00023242"/>
    </source>
</evidence>
<dbReference type="STRING" id="945553.A0A0D2P9X6"/>
<evidence type="ECO:0000256" key="3">
    <source>
        <dbReference type="ARBA" id="ARBA00005229"/>
    </source>
</evidence>
<comment type="subcellular location">
    <subcellularLocation>
        <location evidence="2">Cytoplasm</location>
    </subcellularLocation>
    <subcellularLocation>
        <location evidence="1">Nucleus</location>
    </subcellularLocation>
</comment>
<dbReference type="AlphaFoldDB" id="A0A0D2P9X6"/>
<dbReference type="InterPro" id="IPR043047">
    <property type="entry name" value="Hri1_N_sf"/>
</dbReference>
<name>A0A0D2P9X6_HYPSF</name>
<keyword evidence="5" id="KW-0963">Cytoplasm</keyword>
<evidence type="ECO:0000313" key="9">
    <source>
        <dbReference type="Proteomes" id="UP000054270"/>
    </source>
</evidence>
<dbReference type="Pfam" id="PF16815">
    <property type="entry name" value="HRI1"/>
    <property type="match status" value="1"/>
</dbReference>